<keyword evidence="4" id="KW-1185">Reference proteome</keyword>
<evidence type="ECO:0000313" key="3">
    <source>
        <dbReference type="Proteomes" id="UP000216057"/>
    </source>
</evidence>
<dbReference type="OrthoDB" id="3231571at2"/>
<dbReference type="KEGG" id="beu:BE0216_06035"/>
<evidence type="ECO:0000313" key="4">
    <source>
        <dbReference type="Proteomes" id="UP000593943"/>
    </source>
</evidence>
<evidence type="ECO:0000313" key="2">
    <source>
        <dbReference type="EMBL" id="QOL32069.1"/>
    </source>
</evidence>
<reference evidence="2 4" key="2">
    <citation type="submission" date="2020-10" db="EMBL/GenBank/DDBJ databases">
        <title>Genome sequencing of Bifidobacterium eulemuris_DSMZ_100216.</title>
        <authorList>
            <person name="Kim J."/>
        </authorList>
    </citation>
    <scope>NUCLEOTIDE SEQUENCE [LARGE SCALE GENOMIC DNA]</scope>
    <source>
        <strain evidence="2 4">DSM 100216</strain>
    </source>
</reference>
<dbReference type="Proteomes" id="UP000593943">
    <property type="component" value="Chromosome"/>
</dbReference>
<sequence length="155" mass="17727">MSRNRRMFTPEEMAYLSVLPVVSHVTSTRISYTHDFKVDCLRAYLSGESPSAIFRQVGLDPSLVGPKRIERCLARWKRSPDLIDEAQLRINSNTSPTYSSIVENVSPYDVTRVALPNSGGKKVDLRDLIIYQQSLHIHELEQELSRLRLVREPMA</sequence>
<evidence type="ECO:0000313" key="1">
    <source>
        <dbReference type="EMBL" id="OZG66016.1"/>
    </source>
</evidence>
<gene>
    <name evidence="2" type="ORF">BE0216_06035</name>
    <name evidence="1" type="ORF">BEUL_1914</name>
</gene>
<name>A0A261G4T7_9BIFI</name>
<organism evidence="1 3">
    <name type="scientific">Bifidobacterium eulemuris</name>
    <dbReference type="NCBI Taxonomy" id="1765219"/>
    <lineage>
        <taxon>Bacteria</taxon>
        <taxon>Bacillati</taxon>
        <taxon>Actinomycetota</taxon>
        <taxon>Actinomycetes</taxon>
        <taxon>Bifidobacteriales</taxon>
        <taxon>Bifidobacteriaceae</taxon>
        <taxon>Bifidobacterium</taxon>
    </lineage>
</organism>
<dbReference type="Pfam" id="PF20310">
    <property type="entry name" value="HTH_Tnp_2"/>
    <property type="match status" value="1"/>
</dbReference>
<proteinExistence type="predicted"/>
<dbReference type="Proteomes" id="UP000216057">
    <property type="component" value="Unassembled WGS sequence"/>
</dbReference>
<dbReference type="AlphaFoldDB" id="A0A261G4T7"/>
<reference evidence="1 3" key="1">
    <citation type="journal article" date="2017" name="BMC Genomics">
        <title>Comparative genomic and phylogenomic analyses of the Bifidobacteriaceae family.</title>
        <authorList>
            <person name="Lugli G.A."/>
            <person name="Milani C."/>
            <person name="Turroni F."/>
            <person name="Duranti S."/>
            <person name="Mancabelli L."/>
            <person name="Mangifesta M."/>
            <person name="Ferrario C."/>
            <person name="Modesto M."/>
            <person name="Mattarelli P."/>
            <person name="Jiri K."/>
            <person name="van Sinderen D."/>
            <person name="Ventura M."/>
        </authorList>
    </citation>
    <scope>NUCLEOTIDE SEQUENCE [LARGE SCALE GENOMIC DNA]</scope>
    <source>
        <strain evidence="1 3">DSM 100216</strain>
    </source>
</reference>
<accession>A0A261G4T7</accession>
<dbReference type="EMBL" id="MWWZ01000010">
    <property type="protein sequence ID" value="OZG66016.1"/>
    <property type="molecule type" value="Genomic_DNA"/>
</dbReference>
<dbReference type="InterPro" id="IPR046929">
    <property type="entry name" value="HTH_Tnp"/>
</dbReference>
<protein>
    <submittedName>
        <fullName evidence="1">Transposase</fullName>
    </submittedName>
</protein>
<dbReference type="EMBL" id="CP062938">
    <property type="protein sequence ID" value="QOL32069.1"/>
    <property type="molecule type" value="Genomic_DNA"/>
</dbReference>
<dbReference type="RefSeq" id="WP_094637418.1">
    <property type="nucleotide sequence ID" value="NZ_CP062938.1"/>
</dbReference>